<dbReference type="PROSITE" id="PS00232">
    <property type="entry name" value="CADHERIN_1"/>
    <property type="match status" value="2"/>
</dbReference>
<evidence type="ECO:0000313" key="15">
    <source>
        <dbReference type="Proteomes" id="UP000002282"/>
    </source>
</evidence>
<dbReference type="CDD" id="cd11304">
    <property type="entry name" value="Cadherin_repeat"/>
    <property type="match status" value="4"/>
</dbReference>
<feature type="domain" description="Cadherin" evidence="13">
    <location>
        <begin position="125"/>
        <end position="230"/>
    </location>
</feature>
<dbReference type="InterPro" id="IPR015919">
    <property type="entry name" value="Cadherin-like_sf"/>
</dbReference>
<dbReference type="SUPFAM" id="SSF49313">
    <property type="entry name" value="Cadherin-like"/>
    <property type="match status" value="4"/>
</dbReference>
<organism evidence="14 15">
    <name type="scientific">Drosophila yakuba</name>
    <name type="common">Fruit fly</name>
    <dbReference type="NCBI Taxonomy" id="7245"/>
    <lineage>
        <taxon>Eukaryota</taxon>
        <taxon>Metazoa</taxon>
        <taxon>Ecdysozoa</taxon>
        <taxon>Arthropoda</taxon>
        <taxon>Hexapoda</taxon>
        <taxon>Insecta</taxon>
        <taxon>Pterygota</taxon>
        <taxon>Neoptera</taxon>
        <taxon>Endopterygota</taxon>
        <taxon>Diptera</taxon>
        <taxon>Brachycera</taxon>
        <taxon>Muscomorpha</taxon>
        <taxon>Ephydroidea</taxon>
        <taxon>Drosophilidae</taxon>
        <taxon>Drosophila</taxon>
        <taxon>Sophophora</taxon>
    </lineage>
</organism>
<reference evidence="14 15" key="1">
    <citation type="journal article" date="2007" name="Nature">
        <title>Evolution of genes and genomes on the Drosophila phylogeny.</title>
        <authorList>
            <consortium name="Drosophila 12 Genomes Consortium"/>
            <person name="Clark A.G."/>
            <person name="Eisen M.B."/>
            <person name="Smith D.R."/>
            <person name="Bergman C.M."/>
            <person name="Oliver B."/>
            <person name="Markow T.A."/>
            <person name="Kaufman T.C."/>
            <person name="Kellis M."/>
            <person name="Gelbart W."/>
            <person name="Iyer V.N."/>
            <person name="Pollard D.A."/>
            <person name="Sackton T.B."/>
            <person name="Larracuente A.M."/>
            <person name="Singh N.D."/>
            <person name="Abad J.P."/>
            <person name="Abt D.N."/>
            <person name="Adryan B."/>
            <person name="Aguade M."/>
            <person name="Akashi H."/>
            <person name="Anderson W.W."/>
            <person name="Aquadro C.F."/>
            <person name="Ardell D.H."/>
            <person name="Arguello R."/>
            <person name="Artieri C.G."/>
            <person name="Barbash D.A."/>
            <person name="Barker D."/>
            <person name="Barsanti P."/>
            <person name="Batterham P."/>
            <person name="Batzoglou S."/>
            <person name="Begun D."/>
            <person name="Bhutkar A."/>
            <person name="Blanco E."/>
            <person name="Bosak S.A."/>
            <person name="Bradley R.K."/>
            <person name="Brand A.D."/>
            <person name="Brent M.R."/>
            <person name="Brooks A.N."/>
            <person name="Brown R.H."/>
            <person name="Butlin R.K."/>
            <person name="Caggese C."/>
            <person name="Calvi B.R."/>
            <person name="Bernardo de Carvalho A."/>
            <person name="Caspi A."/>
            <person name="Castrezana S."/>
            <person name="Celniker S.E."/>
            <person name="Chang J.L."/>
            <person name="Chapple C."/>
            <person name="Chatterji S."/>
            <person name="Chinwalla A."/>
            <person name="Civetta A."/>
            <person name="Clifton S.W."/>
            <person name="Comeron J.M."/>
            <person name="Costello J.C."/>
            <person name="Coyne J.A."/>
            <person name="Daub J."/>
            <person name="David R.G."/>
            <person name="Delcher A.L."/>
            <person name="Delehaunty K."/>
            <person name="Do C.B."/>
            <person name="Ebling H."/>
            <person name="Edwards K."/>
            <person name="Eickbush T."/>
            <person name="Evans J.D."/>
            <person name="Filipski A."/>
            <person name="Findeiss S."/>
            <person name="Freyhult E."/>
            <person name="Fulton L."/>
            <person name="Fulton R."/>
            <person name="Garcia A.C."/>
            <person name="Gardiner A."/>
            <person name="Garfield D.A."/>
            <person name="Garvin B.E."/>
            <person name="Gibson G."/>
            <person name="Gilbert D."/>
            <person name="Gnerre S."/>
            <person name="Godfrey J."/>
            <person name="Good R."/>
            <person name="Gotea V."/>
            <person name="Gravely B."/>
            <person name="Greenberg A.J."/>
            <person name="Griffiths-Jones S."/>
            <person name="Gross S."/>
            <person name="Guigo R."/>
            <person name="Gustafson E.A."/>
            <person name="Haerty W."/>
            <person name="Hahn M.W."/>
            <person name="Halligan D.L."/>
            <person name="Halpern A.L."/>
            <person name="Halter G.M."/>
            <person name="Han M.V."/>
            <person name="Heger A."/>
            <person name="Hillier L."/>
            <person name="Hinrichs A.S."/>
            <person name="Holmes I."/>
            <person name="Hoskins R.A."/>
            <person name="Hubisz M.J."/>
            <person name="Hultmark D."/>
            <person name="Huntley M.A."/>
            <person name="Jaffe D.B."/>
            <person name="Jagadeeshan S."/>
            <person name="Jeck W.R."/>
            <person name="Johnson J."/>
            <person name="Jones C.D."/>
            <person name="Jordan W.C."/>
            <person name="Karpen G.H."/>
            <person name="Kataoka E."/>
            <person name="Keightley P.D."/>
            <person name="Kheradpour P."/>
            <person name="Kirkness E.F."/>
            <person name="Koerich L.B."/>
            <person name="Kristiansen K."/>
            <person name="Kudrna D."/>
            <person name="Kulathinal R.J."/>
            <person name="Kumar S."/>
            <person name="Kwok R."/>
            <person name="Lander E."/>
            <person name="Langley C.H."/>
            <person name="Lapoint R."/>
            <person name="Lazzaro B.P."/>
            <person name="Lee S.J."/>
            <person name="Levesque L."/>
            <person name="Li R."/>
            <person name="Lin C.F."/>
            <person name="Lin M.F."/>
            <person name="Lindblad-Toh K."/>
            <person name="Llopart A."/>
            <person name="Long M."/>
            <person name="Low L."/>
            <person name="Lozovsky E."/>
            <person name="Lu J."/>
            <person name="Luo M."/>
            <person name="Machado C.A."/>
            <person name="Makalowski W."/>
            <person name="Marzo M."/>
            <person name="Matsuda M."/>
            <person name="Matzkin L."/>
            <person name="McAllister B."/>
            <person name="McBride C.S."/>
            <person name="McKernan B."/>
            <person name="McKernan K."/>
            <person name="Mendez-Lago M."/>
            <person name="Minx P."/>
            <person name="Mollenhauer M.U."/>
            <person name="Montooth K."/>
            <person name="Mount S.M."/>
            <person name="Mu X."/>
            <person name="Myers E."/>
            <person name="Negre B."/>
            <person name="Newfeld S."/>
            <person name="Nielsen R."/>
            <person name="Noor M.A."/>
            <person name="O'Grady P."/>
            <person name="Pachter L."/>
            <person name="Papaceit M."/>
            <person name="Parisi M.J."/>
            <person name="Parisi M."/>
            <person name="Parts L."/>
            <person name="Pedersen J.S."/>
            <person name="Pesole G."/>
            <person name="Phillippy A.M."/>
            <person name="Ponting C.P."/>
            <person name="Pop M."/>
            <person name="Porcelli D."/>
            <person name="Powell J.R."/>
            <person name="Prohaska S."/>
            <person name="Pruitt K."/>
            <person name="Puig M."/>
            <person name="Quesneville H."/>
            <person name="Ram K.R."/>
            <person name="Rand D."/>
            <person name="Rasmussen M.D."/>
            <person name="Reed L.K."/>
            <person name="Reenan R."/>
            <person name="Reily A."/>
            <person name="Remington K.A."/>
            <person name="Rieger T.T."/>
            <person name="Ritchie M.G."/>
            <person name="Robin C."/>
            <person name="Rogers Y.H."/>
            <person name="Rohde C."/>
            <person name="Rozas J."/>
            <person name="Rubenfield M.J."/>
            <person name="Ruiz A."/>
            <person name="Russo S."/>
            <person name="Salzberg S.L."/>
            <person name="Sanchez-Gracia A."/>
            <person name="Saranga D.J."/>
            <person name="Sato H."/>
            <person name="Schaeffer S.W."/>
            <person name="Schatz M.C."/>
            <person name="Schlenke T."/>
            <person name="Schwartz R."/>
            <person name="Segarra C."/>
            <person name="Singh R.S."/>
            <person name="Sirot L."/>
            <person name="Sirota M."/>
            <person name="Sisneros N.B."/>
            <person name="Smith C.D."/>
            <person name="Smith T.F."/>
            <person name="Spieth J."/>
            <person name="Stage D.E."/>
            <person name="Stark A."/>
            <person name="Stephan W."/>
            <person name="Strausberg R.L."/>
            <person name="Strempel S."/>
            <person name="Sturgill D."/>
            <person name="Sutton G."/>
            <person name="Sutton G.G."/>
            <person name="Tao W."/>
            <person name="Teichmann S."/>
            <person name="Tobari Y.N."/>
            <person name="Tomimura Y."/>
            <person name="Tsolas J.M."/>
            <person name="Valente V.L."/>
            <person name="Venter E."/>
            <person name="Venter J.C."/>
            <person name="Vicario S."/>
            <person name="Vieira F.G."/>
            <person name="Vilella A.J."/>
            <person name="Villasante A."/>
            <person name="Walenz B."/>
            <person name="Wang J."/>
            <person name="Wasserman M."/>
            <person name="Watts T."/>
            <person name="Wilson D."/>
            <person name="Wilson R.K."/>
            <person name="Wing R.A."/>
            <person name="Wolfner M.F."/>
            <person name="Wong A."/>
            <person name="Wong G.K."/>
            <person name="Wu C.I."/>
            <person name="Wu G."/>
            <person name="Yamamoto D."/>
            <person name="Yang H.P."/>
            <person name="Yang S.P."/>
            <person name="Yorke J.A."/>
            <person name="Yoshida K."/>
            <person name="Zdobnov E."/>
            <person name="Zhang P."/>
            <person name="Zhang Y."/>
            <person name="Zimin A.V."/>
            <person name="Baldwin J."/>
            <person name="Abdouelleil A."/>
            <person name="Abdulkadir J."/>
            <person name="Abebe A."/>
            <person name="Abera B."/>
            <person name="Abreu J."/>
            <person name="Acer S.C."/>
            <person name="Aftuck L."/>
            <person name="Alexander A."/>
            <person name="An P."/>
            <person name="Anderson E."/>
            <person name="Anderson S."/>
            <person name="Arachi H."/>
            <person name="Azer M."/>
            <person name="Bachantsang P."/>
            <person name="Barry A."/>
            <person name="Bayul T."/>
            <person name="Berlin A."/>
            <person name="Bessette D."/>
            <person name="Bloom T."/>
            <person name="Blye J."/>
            <person name="Boguslavskiy L."/>
            <person name="Bonnet C."/>
            <person name="Boukhgalter B."/>
            <person name="Bourzgui I."/>
            <person name="Brown A."/>
            <person name="Cahill P."/>
            <person name="Channer S."/>
            <person name="Cheshatsang Y."/>
            <person name="Chuda L."/>
            <person name="Citroen M."/>
            <person name="Collymore A."/>
            <person name="Cooke P."/>
            <person name="Costello M."/>
            <person name="D'Aco K."/>
            <person name="Daza R."/>
            <person name="De Haan G."/>
            <person name="DeGray S."/>
            <person name="DeMaso C."/>
            <person name="Dhargay N."/>
            <person name="Dooley K."/>
            <person name="Dooley E."/>
            <person name="Doricent M."/>
            <person name="Dorje P."/>
            <person name="Dorjee K."/>
            <person name="Dupes A."/>
            <person name="Elong R."/>
            <person name="Falk J."/>
            <person name="Farina A."/>
            <person name="Faro S."/>
            <person name="Ferguson D."/>
            <person name="Fisher S."/>
            <person name="Foley C.D."/>
            <person name="Franke A."/>
            <person name="Friedrich D."/>
            <person name="Gadbois L."/>
            <person name="Gearin G."/>
            <person name="Gearin C.R."/>
            <person name="Giannoukos G."/>
            <person name="Goode T."/>
            <person name="Graham J."/>
            <person name="Grandbois E."/>
            <person name="Grewal S."/>
            <person name="Gyaltsen K."/>
            <person name="Hafez N."/>
            <person name="Hagos B."/>
            <person name="Hall J."/>
            <person name="Henson C."/>
            <person name="Hollinger A."/>
            <person name="Honan T."/>
            <person name="Huard M.D."/>
            <person name="Hughes L."/>
            <person name="Hurhula B."/>
            <person name="Husby M.E."/>
            <person name="Kamat A."/>
            <person name="Kanga B."/>
            <person name="Kashin S."/>
            <person name="Khazanovich D."/>
            <person name="Kisner P."/>
            <person name="Lance K."/>
            <person name="Lara M."/>
            <person name="Lee W."/>
            <person name="Lennon N."/>
            <person name="Letendre F."/>
            <person name="LeVine R."/>
            <person name="Lipovsky A."/>
            <person name="Liu X."/>
            <person name="Liu J."/>
            <person name="Liu S."/>
            <person name="Lokyitsang T."/>
            <person name="Lokyitsang Y."/>
            <person name="Lubonja R."/>
            <person name="Lui A."/>
            <person name="MacDonald P."/>
            <person name="Magnisalis V."/>
            <person name="Maru K."/>
            <person name="Matthews C."/>
            <person name="McCusker W."/>
            <person name="McDonough S."/>
            <person name="Mehta T."/>
            <person name="Meldrim J."/>
            <person name="Meneus L."/>
            <person name="Mihai O."/>
            <person name="Mihalev A."/>
            <person name="Mihova T."/>
            <person name="Mittelman R."/>
            <person name="Mlenga V."/>
            <person name="Montmayeur A."/>
            <person name="Mulrain L."/>
            <person name="Navidi A."/>
            <person name="Naylor J."/>
            <person name="Negash T."/>
            <person name="Nguyen T."/>
            <person name="Nguyen N."/>
            <person name="Nicol R."/>
            <person name="Norbu C."/>
            <person name="Norbu N."/>
            <person name="Novod N."/>
            <person name="O'Neill B."/>
            <person name="Osman S."/>
            <person name="Markiewicz E."/>
            <person name="Oyono O.L."/>
            <person name="Patti C."/>
            <person name="Phunkhang P."/>
            <person name="Pierre F."/>
            <person name="Priest M."/>
            <person name="Raghuraman S."/>
            <person name="Rege F."/>
            <person name="Reyes R."/>
            <person name="Rise C."/>
            <person name="Rogov P."/>
            <person name="Ross K."/>
            <person name="Ryan E."/>
            <person name="Settipalli S."/>
            <person name="Shea T."/>
            <person name="Sherpa N."/>
            <person name="Shi L."/>
            <person name="Shih D."/>
            <person name="Sparrow T."/>
            <person name="Spaulding J."/>
            <person name="Stalker J."/>
            <person name="Stange-Thomann N."/>
            <person name="Stavropoulos S."/>
            <person name="Stone C."/>
            <person name="Strader C."/>
            <person name="Tesfaye S."/>
            <person name="Thomson T."/>
            <person name="Thoulutsang Y."/>
            <person name="Thoulutsang D."/>
            <person name="Topham K."/>
            <person name="Topping I."/>
            <person name="Tsamla T."/>
            <person name="Vassiliev H."/>
            <person name="Vo A."/>
            <person name="Wangchuk T."/>
            <person name="Wangdi T."/>
            <person name="Weiand M."/>
            <person name="Wilkinson J."/>
            <person name="Wilson A."/>
            <person name="Yadav S."/>
            <person name="Young G."/>
            <person name="Yu Q."/>
            <person name="Zembek L."/>
            <person name="Zhong D."/>
            <person name="Zimmer A."/>
            <person name="Zwirko Z."/>
            <person name="Jaffe D.B."/>
            <person name="Alvarez P."/>
            <person name="Brockman W."/>
            <person name="Butler J."/>
            <person name="Chin C."/>
            <person name="Gnerre S."/>
            <person name="Grabherr M."/>
            <person name="Kleber M."/>
            <person name="Mauceli E."/>
            <person name="MacCallum I."/>
        </authorList>
    </citation>
    <scope>NUCLEOTIDE SEQUENCE [LARGE SCALE GENOMIC DNA]</scope>
    <source>
        <strain evidence="15">Tai18E2 / Tucson 14021-0261.01</strain>
    </source>
</reference>
<gene>
    <name evidence="14" type="primary">Dyak\GE27427</name>
    <name evidence="14" type="synonym">GE27427</name>
    <name evidence="14" type="ORF">Dyak_GE27427</name>
</gene>
<dbReference type="FunFam" id="2.60.40.60:FF:000080">
    <property type="entry name" value="FAT atypical cadherin 1"/>
    <property type="match status" value="1"/>
</dbReference>
<keyword evidence="8" id="KW-1133">Transmembrane helix</keyword>
<evidence type="ECO:0000259" key="13">
    <source>
        <dbReference type="PROSITE" id="PS50268"/>
    </source>
</evidence>
<evidence type="ECO:0000256" key="1">
    <source>
        <dbReference type="ARBA" id="ARBA00004167"/>
    </source>
</evidence>
<dbReference type="GO" id="GO:0016342">
    <property type="term" value="C:catenin complex"/>
    <property type="evidence" value="ECO:0007669"/>
    <property type="project" value="TreeGrafter"/>
</dbReference>
<keyword evidence="9" id="KW-0472">Membrane</keyword>
<reference evidence="14 15" key="2">
    <citation type="journal article" date="2007" name="PLoS Biol.">
        <title>Principles of genome evolution in the Drosophila melanogaster species group.</title>
        <authorList>
            <person name="Ranz J.M."/>
            <person name="Maurin D."/>
            <person name="Chan Y.S."/>
            <person name="von Grotthuss M."/>
            <person name="Hillier L.W."/>
            <person name="Roote J."/>
            <person name="Ashburner M."/>
            <person name="Bergman C.M."/>
        </authorList>
    </citation>
    <scope>NUCLEOTIDE SEQUENCE [LARGE SCALE GENOMIC DNA]</scope>
    <source>
        <strain evidence="15">Tai18E2 / Tucson 14021-0261.01</strain>
    </source>
</reference>
<dbReference type="GO" id="GO:0045296">
    <property type="term" value="F:cadherin binding"/>
    <property type="evidence" value="ECO:0007669"/>
    <property type="project" value="TreeGrafter"/>
</dbReference>
<dbReference type="InterPro" id="IPR039808">
    <property type="entry name" value="Cadherin"/>
</dbReference>
<dbReference type="GO" id="GO:0007156">
    <property type="term" value="P:homophilic cell adhesion via plasma membrane adhesion molecules"/>
    <property type="evidence" value="ECO:0007669"/>
    <property type="project" value="InterPro"/>
</dbReference>
<evidence type="ECO:0000256" key="6">
    <source>
        <dbReference type="ARBA" id="ARBA00022837"/>
    </source>
</evidence>
<keyword evidence="2" id="KW-0245">EGF-like domain</keyword>
<feature type="non-terminal residue" evidence="14">
    <location>
        <position position="443"/>
    </location>
</feature>
<evidence type="ECO:0000256" key="8">
    <source>
        <dbReference type="ARBA" id="ARBA00022989"/>
    </source>
</evidence>
<dbReference type="PRINTS" id="PR00205">
    <property type="entry name" value="CADHERIN"/>
</dbReference>
<dbReference type="SMART" id="SM00112">
    <property type="entry name" value="CA"/>
    <property type="match status" value="4"/>
</dbReference>
<name>A0A0R1E7T5_DROYA</name>
<dbReference type="AlphaFoldDB" id="A0A0R1E7T5"/>
<dbReference type="GO" id="GO:0005509">
    <property type="term" value="F:calcium ion binding"/>
    <property type="evidence" value="ECO:0007669"/>
    <property type="project" value="UniProtKB-UniRule"/>
</dbReference>
<dbReference type="GO" id="GO:0016477">
    <property type="term" value="P:cell migration"/>
    <property type="evidence" value="ECO:0007669"/>
    <property type="project" value="TreeGrafter"/>
</dbReference>
<accession>A0A0R1E7T5</accession>
<keyword evidence="11" id="KW-0325">Glycoprotein</keyword>
<evidence type="ECO:0000256" key="12">
    <source>
        <dbReference type="PROSITE-ProRule" id="PRU00043"/>
    </source>
</evidence>
<evidence type="ECO:0000256" key="10">
    <source>
        <dbReference type="ARBA" id="ARBA00023157"/>
    </source>
</evidence>
<evidence type="ECO:0000256" key="3">
    <source>
        <dbReference type="ARBA" id="ARBA00022692"/>
    </source>
</evidence>
<evidence type="ECO:0000256" key="7">
    <source>
        <dbReference type="ARBA" id="ARBA00022889"/>
    </source>
</evidence>
<dbReference type="GO" id="GO:0048513">
    <property type="term" value="P:animal organ development"/>
    <property type="evidence" value="ECO:0007669"/>
    <property type="project" value="UniProtKB-ARBA"/>
</dbReference>
<dbReference type="GO" id="GO:0008013">
    <property type="term" value="F:beta-catenin binding"/>
    <property type="evidence" value="ECO:0007669"/>
    <property type="project" value="TreeGrafter"/>
</dbReference>
<keyword evidence="7" id="KW-0130">Cell adhesion</keyword>
<evidence type="ECO:0000256" key="11">
    <source>
        <dbReference type="ARBA" id="ARBA00023180"/>
    </source>
</evidence>
<dbReference type="OrthoDB" id="6252479at2759"/>
<dbReference type="PANTHER" id="PTHR24027">
    <property type="entry name" value="CADHERIN-23"/>
    <property type="match status" value="1"/>
</dbReference>
<dbReference type="FunFam" id="2.60.40.60:FF:000037">
    <property type="entry name" value="FAT atypical cadherin 1"/>
    <property type="match status" value="1"/>
</dbReference>
<keyword evidence="15" id="KW-1185">Reference proteome</keyword>
<evidence type="ECO:0000256" key="9">
    <source>
        <dbReference type="ARBA" id="ARBA00023136"/>
    </source>
</evidence>
<keyword evidence="6 12" id="KW-0106">Calcium</keyword>
<keyword evidence="3" id="KW-0812">Transmembrane</keyword>
<dbReference type="GO" id="GO:0007163">
    <property type="term" value="P:establishment or maintenance of cell polarity"/>
    <property type="evidence" value="ECO:0007669"/>
    <property type="project" value="UniProtKB-ARBA"/>
</dbReference>
<dbReference type="EMBL" id="CH891890">
    <property type="protein sequence ID" value="KRK05340.1"/>
    <property type="molecule type" value="Genomic_DNA"/>
</dbReference>
<feature type="domain" description="Cadherin" evidence="13">
    <location>
        <begin position="231"/>
        <end position="336"/>
    </location>
</feature>
<dbReference type="PROSITE" id="PS50268">
    <property type="entry name" value="CADHERIN_2"/>
    <property type="match status" value="4"/>
</dbReference>
<feature type="domain" description="Cadherin" evidence="13">
    <location>
        <begin position="20"/>
        <end position="129"/>
    </location>
</feature>
<dbReference type="FunFam" id="2.60.40.60:FF:000100">
    <property type="entry name" value="protocadherin Fat 2"/>
    <property type="match status" value="1"/>
</dbReference>
<keyword evidence="4" id="KW-0732">Signal</keyword>
<comment type="subcellular location">
    <subcellularLocation>
        <location evidence="1">Membrane</location>
        <topology evidence="1">Single-pass membrane protein</topology>
    </subcellularLocation>
</comment>
<dbReference type="GO" id="GO:0030855">
    <property type="term" value="P:epithelial cell differentiation"/>
    <property type="evidence" value="ECO:0007669"/>
    <property type="project" value="UniProtKB-ARBA"/>
</dbReference>
<evidence type="ECO:0000256" key="2">
    <source>
        <dbReference type="ARBA" id="ARBA00022536"/>
    </source>
</evidence>
<dbReference type="PANTHER" id="PTHR24027:SF438">
    <property type="entry name" value="CADHERIN 23"/>
    <property type="match status" value="1"/>
</dbReference>
<dbReference type="InterPro" id="IPR002126">
    <property type="entry name" value="Cadherin-like_dom"/>
</dbReference>
<evidence type="ECO:0000313" key="14">
    <source>
        <dbReference type="EMBL" id="KRK05340.1"/>
    </source>
</evidence>
<evidence type="ECO:0000256" key="4">
    <source>
        <dbReference type="ARBA" id="ARBA00022729"/>
    </source>
</evidence>
<keyword evidence="5" id="KW-0677">Repeat</keyword>
<keyword evidence="10" id="KW-1015">Disulfide bond</keyword>
<dbReference type="GO" id="GO:0001736">
    <property type="term" value="P:establishment of planar polarity"/>
    <property type="evidence" value="ECO:0007669"/>
    <property type="project" value="UniProtKB-ARBA"/>
</dbReference>
<evidence type="ECO:0000256" key="5">
    <source>
        <dbReference type="ARBA" id="ARBA00022737"/>
    </source>
</evidence>
<dbReference type="InterPro" id="IPR020894">
    <property type="entry name" value="Cadherin_CS"/>
</dbReference>
<dbReference type="KEGG" id="dya:Dyak_GE27427"/>
<proteinExistence type="predicted"/>
<dbReference type="FunFam" id="2.60.40.60:FF:000013">
    <property type="entry name" value="Cadherin EGF LAG seven-pass G-type receptor"/>
    <property type="match status" value="1"/>
</dbReference>
<dbReference type="SMR" id="A0A0R1E7T5"/>
<dbReference type="Proteomes" id="UP000002282">
    <property type="component" value="Unassembled WGS sequence"/>
</dbReference>
<dbReference type="GO" id="GO:0007424">
    <property type="term" value="P:open tracheal system development"/>
    <property type="evidence" value="ECO:0007669"/>
    <property type="project" value="UniProtKB-ARBA"/>
</dbReference>
<dbReference type="Gene3D" id="2.60.40.60">
    <property type="entry name" value="Cadherins"/>
    <property type="match status" value="4"/>
</dbReference>
<feature type="domain" description="Cadherin" evidence="13">
    <location>
        <begin position="339"/>
        <end position="437"/>
    </location>
</feature>
<dbReference type="Pfam" id="PF00028">
    <property type="entry name" value="Cadherin"/>
    <property type="match status" value="4"/>
</dbReference>
<protein>
    <recommendedName>
        <fullName evidence="13">Cadherin domain-containing protein</fullName>
    </recommendedName>
</protein>
<sequence>MSIVIMIIDVNENRFAPEFDDFVYEGKIKENKPKGTFVMNVTARDMDTVDLNSKITYSITGGDGLGIFAVNDQGSITSLSQLDAETKNFYWLTLCAQDCAIVPLSNCAEVYIQVENENDNIPLTDKPVYYVNVTEASVENVEIITLKAYDPDIDPTKTITYNIVSGNLVGYFEIDSKTGLIKTTERKLDRENQAEHILEVAISDNGSPVLSSTSRIVVSVLDINDNGPEFDQRVYKVQVPSSAAVNQSIYQVHAIDSDSGENGRITYSIKSGKGKNKFRIDSQRGHIHIAKPLDSDNEFEIHIKAEDNGIPKKSQTARVNIVVVPVNPDSQNAPLIVRKTSENVVDLTENDKPGFLVTQILAVDDDNDQLWYNISNGNEDNTFYIGQDNGNILLSKYLDYETKQSYNLTISVTDGTFTTFTNLLVQVIDINDNPPQFAKDVYH</sequence>